<sequence length="158" mass="18214">METSELTLLDLQNFFERLKVYVRSEVEKYVDEEAKEIKDKAATYITNKPKKVRVAENQYTGAQNKEVIKALFIGEILVWNRSNSGQKYEIKVKGVEEFVDNKTGKVIEAKSLSRVCIKLVGGGSYSGWEELEVCLNPKEGLQLLKYHRKKFFLDKNKS</sequence>
<gene>
    <name evidence="1" type="ORF">ABS808_00595</name>
</gene>
<protein>
    <recommendedName>
        <fullName evidence="2">RAMA domain-containing protein</fullName>
    </recommendedName>
</protein>
<name>A0AAU7YHZ8_9RICK</name>
<proteinExistence type="predicted"/>
<accession>A0AAU7YHZ8</accession>
<evidence type="ECO:0000313" key="1">
    <source>
        <dbReference type="EMBL" id="XCA33371.1"/>
    </source>
</evidence>
<dbReference type="AlphaFoldDB" id="A0AAU7YHZ8"/>
<dbReference type="EMBL" id="CP158586">
    <property type="protein sequence ID" value="XCA33371.1"/>
    <property type="molecule type" value="Genomic_DNA"/>
</dbReference>
<reference evidence="1" key="1">
    <citation type="submission" date="2024-06" db="EMBL/GenBank/DDBJ databases">
        <title>Genome assembly of the Polyergus mexicanus.</title>
        <authorList>
            <person name="Cash E."/>
            <person name="Tustsui N.D."/>
            <person name="Ward P."/>
            <person name="Nguyen O."/>
            <person name="Sahasrabudhe R."/>
            <person name="Fairbairn C.W."/>
            <person name="Seligmann W.E."/>
            <person name="Sacco S."/>
            <person name="Beraut E."/>
            <person name="Miller C."/>
            <person name="Toffelmier E."/>
            <person name="Shaffer H.B."/>
        </authorList>
    </citation>
    <scope>NUCLEOTIDE SEQUENCE</scope>
    <source>
        <strain evidence="1">NDT 795.1</strain>
    </source>
</reference>
<organism evidence="1">
    <name type="scientific">Wolbachia endosymbiont of Polyergus mexicanus</name>
    <dbReference type="NCBI Taxonomy" id="3171167"/>
    <lineage>
        <taxon>Bacteria</taxon>
        <taxon>Pseudomonadati</taxon>
        <taxon>Pseudomonadota</taxon>
        <taxon>Alphaproteobacteria</taxon>
        <taxon>Rickettsiales</taxon>
        <taxon>Anaplasmataceae</taxon>
        <taxon>Wolbachieae</taxon>
        <taxon>Wolbachia</taxon>
    </lineage>
</organism>
<evidence type="ECO:0008006" key="2">
    <source>
        <dbReference type="Google" id="ProtNLM"/>
    </source>
</evidence>